<keyword evidence="3" id="KW-0723">Serine/threonine-protein kinase</keyword>
<gene>
    <name evidence="13" type="ORF">G7Y89_g11431</name>
</gene>
<protein>
    <recommendedName>
        <fullName evidence="2">non-specific serine/threonine protein kinase</fullName>
        <ecNumber evidence="2">2.7.11.1</ecNumber>
    </recommendedName>
    <alternativeName>
        <fullName evidence="9">Autophagy-related protein 1</fullName>
    </alternativeName>
</protein>
<dbReference type="EC" id="2.7.11.1" evidence="2"/>
<keyword evidence="8" id="KW-0072">Autophagy</keyword>
<evidence type="ECO:0000256" key="9">
    <source>
        <dbReference type="ARBA" id="ARBA00030237"/>
    </source>
</evidence>
<dbReference type="AlphaFoldDB" id="A0A8H4VY12"/>
<dbReference type="Proteomes" id="UP000566819">
    <property type="component" value="Unassembled WGS sequence"/>
</dbReference>
<dbReference type="OrthoDB" id="10252171at2759"/>
<evidence type="ECO:0000256" key="6">
    <source>
        <dbReference type="ARBA" id="ARBA00022777"/>
    </source>
</evidence>
<sequence length="346" mass="39796">MAPNVSDLIIDSKLEVESFDNYTIQTRLISNPAIRQRPTRERERWQRTKKLGNGSYGVVWLEKCTTGPSLGEVRAVKAFDKEIANMSIKYQRELEAIAKFSQEKYRDYFVRSFGWYENENTVFITMEYLELGDLEGYLKTRLGVKTRLSNAEARQIAQQLLEGLVFMHDNNFVHRDLKPANVLVLHQGPEWWVKIADFGITKRIDGTELRTVIGTEAYLAPEVRGIYTTDSQEDDKHTFSFAVDIWAVGAITFRMITSQLAFPPGRKLFDYVVGGQPFPVEQSMSSECNDFVIKTMAASPRYRPTSQQALSYPWILTQEPISNDSDLPSMTRIDFHVGFCTMEYFQ</sequence>
<dbReference type="PROSITE" id="PS50011">
    <property type="entry name" value="PROTEIN_KINASE_DOM"/>
    <property type="match status" value="1"/>
</dbReference>
<dbReference type="InterPro" id="IPR045269">
    <property type="entry name" value="Atg1-like"/>
</dbReference>
<dbReference type="SUPFAM" id="SSF56112">
    <property type="entry name" value="Protein kinase-like (PK-like)"/>
    <property type="match status" value="1"/>
</dbReference>
<comment type="catalytic activity">
    <reaction evidence="11">
        <text>L-seryl-[protein] + ATP = O-phospho-L-seryl-[protein] + ADP + H(+)</text>
        <dbReference type="Rhea" id="RHEA:17989"/>
        <dbReference type="Rhea" id="RHEA-COMP:9863"/>
        <dbReference type="Rhea" id="RHEA-COMP:11604"/>
        <dbReference type="ChEBI" id="CHEBI:15378"/>
        <dbReference type="ChEBI" id="CHEBI:29999"/>
        <dbReference type="ChEBI" id="CHEBI:30616"/>
        <dbReference type="ChEBI" id="CHEBI:83421"/>
        <dbReference type="ChEBI" id="CHEBI:456216"/>
        <dbReference type="EC" id="2.7.11.1"/>
    </reaction>
</comment>
<dbReference type="InterPro" id="IPR000719">
    <property type="entry name" value="Prot_kinase_dom"/>
</dbReference>
<dbReference type="GO" id="GO:0005524">
    <property type="term" value="F:ATP binding"/>
    <property type="evidence" value="ECO:0007669"/>
    <property type="project" value="UniProtKB-KW"/>
</dbReference>
<keyword evidence="7" id="KW-0067">ATP-binding</keyword>
<evidence type="ECO:0000256" key="10">
    <source>
        <dbReference type="ARBA" id="ARBA00047899"/>
    </source>
</evidence>
<evidence type="ECO:0000256" key="11">
    <source>
        <dbReference type="ARBA" id="ARBA00048679"/>
    </source>
</evidence>
<evidence type="ECO:0000256" key="8">
    <source>
        <dbReference type="ARBA" id="ARBA00023006"/>
    </source>
</evidence>
<evidence type="ECO:0000313" key="14">
    <source>
        <dbReference type="Proteomes" id="UP000566819"/>
    </source>
</evidence>
<evidence type="ECO:0000256" key="5">
    <source>
        <dbReference type="ARBA" id="ARBA00022741"/>
    </source>
</evidence>
<evidence type="ECO:0000256" key="1">
    <source>
        <dbReference type="ARBA" id="ARBA00004623"/>
    </source>
</evidence>
<dbReference type="PROSITE" id="PS00108">
    <property type="entry name" value="PROTEIN_KINASE_ST"/>
    <property type="match status" value="1"/>
</dbReference>
<evidence type="ECO:0000256" key="3">
    <source>
        <dbReference type="ARBA" id="ARBA00022527"/>
    </source>
</evidence>
<dbReference type="Gene3D" id="1.10.510.10">
    <property type="entry name" value="Transferase(Phosphotransferase) domain 1"/>
    <property type="match status" value="1"/>
</dbReference>
<dbReference type="SMART" id="SM00220">
    <property type="entry name" value="S_TKc"/>
    <property type="match status" value="1"/>
</dbReference>
<evidence type="ECO:0000259" key="12">
    <source>
        <dbReference type="PROSITE" id="PS50011"/>
    </source>
</evidence>
<dbReference type="EMBL" id="JAAMPI010001096">
    <property type="protein sequence ID" value="KAF4626726.1"/>
    <property type="molecule type" value="Genomic_DNA"/>
</dbReference>
<dbReference type="GO" id="GO:0000045">
    <property type="term" value="P:autophagosome assembly"/>
    <property type="evidence" value="ECO:0007669"/>
    <property type="project" value="TreeGrafter"/>
</dbReference>
<dbReference type="GO" id="GO:0005776">
    <property type="term" value="C:autophagosome"/>
    <property type="evidence" value="ECO:0007669"/>
    <property type="project" value="TreeGrafter"/>
</dbReference>
<evidence type="ECO:0000313" key="13">
    <source>
        <dbReference type="EMBL" id="KAF4626726.1"/>
    </source>
</evidence>
<name>A0A8H4VY12_9HELO</name>
<comment type="subcellular location">
    <subcellularLocation>
        <location evidence="1">Preautophagosomal structure membrane</location>
        <topology evidence="1">Peripheral membrane protein</topology>
    </subcellularLocation>
</comment>
<comment type="caution">
    <text evidence="13">The sequence shown here is derived from an EMBL/GenBank/DDBJ whole genome shotgun (WGS) entry which is preliminary data.</text>
</comment>
<dbReference type="GO" id="GO:0005829">
    <property type="term" value="C:cytosol"/>
    <property type="evidence" value="ECO:0007669"/>
    <property type="project" value="TreeGrafter"/>
</dbReference>
<dbReference type="PANTHER" id="PTHR24348:SF22">
    <property type="entry name" value="NON-SPECIFIC SERINE_THREONINE PROTEIN KINASE"/>
    <property type="match status" value="1"/>
</dbReference>
<keyword evidence="4" id="KW-0808">Transferase</keyword>
<reference evidence="13 14" key="1">
    <citation type="submission" date="2020-03" db="EMBL/GenBank/DDBJ databases">
        <title>Draft Genome Sequence of Cudoniella acicularis.</title>
        <authorList>
            <person name="Buettner E."/>
            <person name="Kellner H."/>
        </authorList>
    </citation>
    <scope>NUCLEOTIDE SEQUENCE [LARGE SCALE GENOMIC DNA]</scope>
    <source>
        <strain evidence="13 14">DSM 108380</strain>
    </source>
</reference>
<comment type="catalytic activity">
    <reaction evidence="10">
        <text>L-threonyl-[protein] + ATP = O-phospho-L-threonyl-[protein] + ADP + H(+)</text>
        <dbReference type="Rhea" id="RHEA:46608"/>
        <dbReference type="Rhea" id="RHEA-COMP:11060"/>
        <dbReference type="Rhea" id="RHEA-COMP:11605"/>
        <dbReference type="ChEBI" id="CHEBI:15378"/>
        <dbReference type="ChEBI" id="CHEBI:30013"/>
        <dbReference type="ChEBI" id="CHEBI:30616"/>
        <dbReference type="ChEBI" id="CHEBI:61977"/>
        <dbReference type="ChEBI" id="CHEBI:456216"/>
        <dbReference type="EC" id="2.7.11.1"/>
    </reaction>
</comment>
<dbReference type="PANTHER" id="PTHR24348">
    <property type="entry name" value="SERINE/THREONINE-PROTEIN KINASE UNC-51-RELATED"/>
    <property type="match status" value="1"/>
</dbReference>
<dbReference type="GO" id="GO:0034045">
    <property type="term" value="C:phagophore assembly site membrane"/>
    <property type="evidence" value="ECO:0007669"/>
    <property type="project" value="UniProtKB-SubCell"/>
</dbReference>
<organism evidence="13 14">
    <name type="scientific">Cudoniella acicularis</name>
    <dbReference type="NCBI Taxonomy" id="354080"/>
    <lineage>
        <taxon>Eukaryota</taxon>
        <taxon>Fungi</taxon>
        <taxon>Dikarya</taxon>
        <taxon>Ascomycota</taxon>
        <taxon>Pezizomycotina</taxon>
        <taxon>Leotiomycetes</taxon>
        <taxon>Helotiales</taxon>
        <taxon>Tricladiaceae</taxon>
        <taxon>Cudoniella</taxon>
    </lineage>
</organism>
<dbReference type="InterPro" id="IPR008271">
    <property type="entry name" value="Ser/Thr_kinase_AS"/>
</dbReference>
<dbReference type="Pfam" id="PF00069">
    <property type="entry name" value="Pkinase"/>
    <property type="match status" value="1"/>
</dbReference>
<keyword evidence="14" id="KW-1185">Reference proteome</keyword>
<keyword evidence="5" id="KW-0547">Nucleotide-binding</keyword>
<evidence type="ECO:0000256" key="2">
    <source>
        <dbReference type="ARBA" id="ARBA00012513"/>
    </source>
</evidence>
<feature type="domain" description="Protein kinase" evidence="12">
    <location>
        <begin position="45"/>
        <end position="315"/>
    </location>
</feature>
<dbReference type="GO" id="GO:0004674">
    <property type="term" value="F:protein serine/threonine kinase activity"/>
    <property type="evidence" value="ECO:0007669"/>
    <property type="project" value="UniProtKB-KW"/>
</dbReference>
<proteinExistence type="predicted"/>
<dbReference type="GO" id="GO:0010506">
    <property type="term" value="P:regulation of autophagy"/>
    <property type="evidence" value="ECO:0007669"/>
    <property type="project" value="InterPro"/>
</dbReference>
<dbReference type="InterPro" id="IPR011009">
    <property type="entry name" value="Kinase-like_dom_sf"/>
</dbReference>
<evidence type="ECO:0000256" key="7">
    <source>
        <dbReference type="ARBA" id="ARBA00022840"/>
    </source>
</evidence>
<evidence type="ECO:0000256" key="4">
    <source>
        <dbReference type="ARBA" id="ARBA00022679"/>
    </source>
</evidence>
<accession>A0A8H4VY12</accession>
<keyword evidence="6" id="KW-0418">Kinase</keyword>